<dbReference type="PRINTS" id="PR01713">
    <property type="entry name" value="NUCEPIMERASE"/>
</dbReference>
<comment type="caution">
    <text evidence="3">The sequence shown here is derived from an EMBL/GenBank/DDBJ whole genome shotgun (WGS) entry which is preliminary data.</text>
</comment>
<evidence type="ECO:0000256" key="1">
    <source>
        <dbReference type="ARBA" id="ARBA00023027"/>
    </source>
</evidence>
<evidence type="ECO:0000313" key="3">
    <source>
        <dbReference type="EMBL" id="EWM54168.1"/>
    </source>
</evidence>
<dbReference type="SUPFAM" id="SSF51735">
    <property type="entry name" value="NAD(P)-binding Rossmann-fold domains"/>
    <property type="match status" value="1"/>
</dbReference>
<sequence length="355" mass="39562">MSKTRIDLNGKTILVTGSPGFIGAYLVLRLLKEMSSGTVVSLDNMNDYYDPALKEYRLSLIKEAAITSPVRHIFVKGSIGDKALIDKLFAEYHFDVVVNLAAQAGVRYSIDHPDVYIESNIIGFYNILEACRHNPVEHLVYASSSSVYGGNKKVPFSTEDKVDNPVSLYAATKKSNELLAHSYSKLYNIPSTGLRFFTVYGPAGRPDMFYFSATNTLAKDGTIKIFNYGNCKRDFTYVDDIVEGVYRVMQGAPEKQNGEDGLPLPPYAVYNIGGGTPENLLDYISTLQEELVNAGVLPADYDFEGHRELVGMQPGDVPVTYADSKALEDDYGFRPTISIREGLRKFAQWYAEYYK</sequence>
<dbReference type="AlphaFoldDB" id="W7UK70"/>
<dbReference type="Proteomes" id="UP000019365">
    <property type="component" value="Unassembled WGS sequence"/>
</dbReference>
<dbReference type="InterPro" id="IPR001509">
    <property type="entry name" value="Epimerase_deHydtase"/>
</dbReference>
<feature type="domain" description="NAD-dependent epimerase/dehydratase" evidence="2">
    <location>
        <begin position="13"/>
        <end position="259"/>
    </location>
</feature>
<organism evidence="3 4">
    <name type="scientific">Ruminococcus flavefaciens 007c</name>
    <dbReference type="NCBI Taxonomy" id="1341157"/>
    <lineage>
        <taxon>Bacteria</taxon>
        <taxon>Bacillati</taxon>
        <taxon>Bacillota</taxon>
        <taxon>Clostridia</taxon>
        <taxon>Eubacteriales</taxon>
        <taxon>Oscillospiraceae</taxon>
        <taxon>Ruminococcus</taxon>
    </lineage>
</organism>
<dbReference type="PATRIC" id="fig|1341157.4.peg.1141"/>
<proteinExistence type="predicted"/>
<protein>
    <submittedName>
        <fullName evidence="3">NAD dependent epimerase/dehydratase</fullName>
    </submittedName>
</protein>
<dbReference type="Gene3D" id="3.40.50.720">
    <property type="entry name" value="NAD(P)-binding Rossmann-like Domain"/>
    <property type="match status" value="1"/>
</dbReference>
<reference evidence="3 4" key="1">
    <citation type="journal article" date="2014" name="PLoS ONE">
        <title>Rumen cellulosomics: divergent fiber-degrading strategies revealed by comparative genome-wide analysis of six ruminococcal strains.</title>
        <authorList>
            <person name="Dassa B."/>
            <person name="Borovok I."/>
            <person name="Ruimy-Israeli V."/>
            <person name="Lamed R."/>
            <person name="Flint H.J."/>
            <person name="Duncan S.H."/>
            <person name="Henrissat B."/>
            <person name="Coutinho P."/>
            <person name="Morrison M."/>
            <person name="Mosoni P."/>
            <person name="Yeoman C.J."/>
            <person name="White B.A."/>
            <person name="Bayer E.A."/>
        </authorList>
    </citation>
    <scope>NUCLEOTIDE SEQUENCE [LARGE SCALE GENOMIC DNA]</scope>
    <source>
        <strain evidence="3 4">007c</strain>
    </source>
</reference>
<dbReference type="Pfam" id="PF01370">
    <property type="entry name" value="Epimerase"/>
    <property type="match status" value="1"/>
</dbReference>
<accession>W7UK70</accession>
<dbReference type="RefSeq" id="WP_037298007.1">
    <property type="nucleotide sequence ID" value="NZ_ATAX01000017.1"/>
</dbReference>
<name>W7UK70_RUMFL</name>
<evidence type="ECO:0000313" key="4">
    <source>
        <dbReference type="Proteomes" id="UP000019365"/>
    </source>
</evidence>
<gene>
    <name evidence="3" type="ORF">RF007C_02510</name>
</gene>
<dbReference type="InterPro" id="IPR036291">
    <property type="entry name" value="NAD(P)-bd_dom_sf"/>
</dbReference>
<dbReference type="PANTHER" id="PTHR43574">
    <property type="entry name" value="EPIMERASE-RELATED"/>
    <property type="match status" value="1"/>
</dbReference>
<dbReference type="OrthoDB" id="9811743at2"/>
<dbReference type="EMBL" id="ATAX01000017">
    <property type="protein sequence ID" value="EWM54168.1"/>
    <property type="molecule type" value="Genomic_DNA"/>
</dbReference>
<keyword evidence="1" id="KW-0520">NAD</keyword>
<keyword evidence="4" id="KW-1185">Reference proteome</keyword>
<evidence type="ECO:0000259" key="2">
    <source>
        <dbReference type="Pfam" id="PF01370"/>
    </source>
</evidence>
<dbReference type="eggNOG" id="COG0451">
    <property type="taxonomic scope" value="Bacteria"/>
</dbReference>